<evidence type="ECO:0000259" key="6">
    <source>
        <dbReference type="PROSITE" id="PS50850"/>
    </source>
</evidence>
<keyword evidence="3 5" id="KW-1133">Transmembrane helix</keyword>
<evidence type="ECO:0000256" key="1">
    <source>
        <dbReference type="ARBA" id="ARBA00004651"/>
    </source>
</evidence>
<dbReference type="GO" id="GO:0022857">
    <property type="term" value="F:transmembrane transporter activity"/>
    <property type="evidence" value="ECO:0007669"/>
    <property type="project" value="InterPro"/>
</dbReference>
<comment type="caution">
    <text evidence="7">The sequence shown here is derived from an EMBL/GenBank/DDBJ whole genome shotgun (WGS) entry which is preliminary data.</text>
</comment>
<feature type="transmembrane region" description="Helical" evidence="5">
    <location>
        <begin position="205"/>
        <end position="225"/>
    </location>
</feature>
<feature type="transmembrane region" description="Helical" evidence="5">
    <location>
        <begin position="84"/>
        <end position="103"/>
    </location>
</feature>
<evidence type="ECO:0000256" key="2">
    <source>
        <dbReference type="ARBA" id="ARBA00022692"/>
    </source>
</evidence>
<feature type="transmembrane region" description="Helical" evidence="5">
    <location>
        <begin position="307"/>
        <end position="329"/>
    </location>
</feature>
<reference evidence="7 8" key="1">
    <citation type="submission" date="2020-08" db="EMBL/GenBank/DDBJ databases">
        <title>Genomic Encyclopedia of Type Strains, Phase IV (KMG-IV): sequencing the most valuable type-strain genomes for metagenomic binning, comparative biology and taxonomic classification.</title>
        <authorList>
            <person name="Goeker M."/>
        </authorList>
    </citation>
    <scope>NUCLEOTIDE SEQUENCE [LARGE SCALE GENOMIC DNA]</scope>
    <source>
        <strain evidence="7 8">DSM 45615</strain>
    </source>
</reference>
<keyword evidence="2 5" id="KW-0812">Transmembrane</keyword>
<feature type="transmembrane region" description="Helical" evidence="5">
    <location>
        <begin position="402"/>
        <end position="430"/>
    </location>
</feature>
<feature type="domain" description="Major facilitator superfamily (MFS) profile" evidence="6">
    <location>
        <begin position="18"/>
        <end position="473"/>
    </location>
</feature>
<comment type="subcellular location">
    <subcellularLocation>
        <location evidence="1">Cell membrane</location>
        <topology evidence="1">Multi-pass membrane protein</topology>
    </subcellularLocation>
</comment>
<feature type="transmembrane region" description="Helical" evidence="5">
    <location>
        <begin position="366"/>
        <end position="390"/>
    </location>
</feature>
<feature type="transmembrane region" description="Helical" evidence="5">
    <location>
        <begin position="231"/>
        <end position="253"/>
    </location>
</feature>
<evidence type="ECO:0000256" key="3">
    <source>
        <dbReference type="ARBA" id="ARBA00022989"/>
    </source>
</evidence>
<dbReference type="AlphaFoldDB" id="A0A840PDY2"/>
<keyword evidence="8" id="KW-1185">Reference proteome</keyword>
<proteinExistence type="predicted"/>
<dbReference type="EMBL" id="JACHGN010000031">
    <property type="protein sequence ID" value="MBB5139624.1"/>
    <property type="molecule type" value="Genomic_DNA"/>
</dbReference>
<feature type="transmembrane region" description="Helical" evidence="5">
    <location>
        <begin position="115"/>
        <end position="134"/>
    </location>
</feature>
<dbReference type="InterPro" id="IPR036259">
    <property type="entry name" value="MFS_trans_sf"/>
</dbReference>
<dbReference type="PANTHER" id="PTHR23501">
    <property type="entry name" value="MAJOR FACILITATOR SUPERFAMILY"/>
    <property type="match status" value="1"/>
</dbReference>
<feature type="transmembrane region" description="Helical" evidence="5">
    <location>
        <begin position="53"/>
        <end position="72"/>
    </location>
</feature>
<feature type="transmembrane region" description="Helical" evidence="5">
    <location>
        <begin position="21"/>
        <end position="41"/>
    </location>
</feature>
<dbReference type="PRINTS" id="PR01036">
    <property type="entry name" value="TCRTETB"/>
</dbReference>
<dbReference type="Gene3D" id="1.20.1250.20">
    <property type="entry name" value="MFS general substrate transporter like domains"/>
    <property type="match status" value="1"/>
</dbReference>
<evidence type="ECO:0000313" key="7">
    <source>
        <dbReference type="EMBL" id="MBB5139624.1"/>
    </source>
</evidence>
<sequence>MASGADTLEVTPRQLRWTVRGLMLGLFCGILSGTVVAVALPRVVADLGGGQAAYTWVVSANLLASTVSIPVWGGLADRAGRRALTLLALAVFAAGSALCGAAPDVLTLVACRAVQGIGAGGVTAMAQVMLAAAAGPRERGRYNGHFALVMAAGTVAGPPVGGLLAEAPGLGWRWCFLIGLPFAAAAALALGRAPRLPAPARRGPVDLAGAVLVTGSAGLLVGWASAAGDGFAWLSWQSAALAGGGLVLAVLFARHAARAADPLVPVRLLAGRTVAAAGVACLAVGTAVFAAPVLLGQYFQLARGHSPAVAGLLTLPMVAGMLVATTVTGRLTAATGRWKRYLVLGCALLALGFALMGAGAGRAPLWVLVLAMLAGGAGAGLAAQPLLLAVQTAVPEARLGAASALVVFCRALGGTFGVSALGALLAARLTAHLDGGAGTEAAYTAAFGEVFAWAAPVGLLALACALLMRETPLR</sequence>
<dbReference type="InterPro" id="IPR020846">
    <property type="entry name" value="MFS_dom"/>
</dbReference>
<gene>
    <name evidence="7" type="ORF">HNP84_009388</name>
</gene>
<keyword evidence="4 5" id="KW-0472">Membrane</keyword>
<dbReference type="GO" id="GO:0005886">
    <property type="term" value="C:plasma membrane"/>
    <property type="evidence" value="ECO:0007669"/>
    <property type="project" value="UniProtKB-SubCell"/>
</dbReference>
<dbReference type="SUPFAM" id="SSF103473">
    <property type="entry name" value="MFS general substrate transporter"/>
    <property type="match status" value="1"/>
</dbReference>
<feature type="transmembrane region" description="Helical" evidence="5">
    <location>
        <begin position="274"/>
        <end position="295"/>
    </location>
</feature>
<organism evidence="7 8">
    <name type="scientific">Thermocatellispora tengchongensis</name>
    <dbReference type="NCBI Taxonomy" id="1073253"/>
    <lineage>
        <taxon>Bacteria</taxon>
        <taxon>Bacillati</taxon>
        <taxon>Actinomycetota</taxon>
        <taxon>Actinomycetes</taxon>
        <taxon>Streptosporangiales</taxon>
        <taxon>Streptosporangiaceae</taxon>
        <taxon>Thermocatellispora</taxon>
    </lineage>
</organism>
<dbReference type="Gene3D" id="1.20.1720.10">
    <property type="entry name" value="Multidrug resistance protein D"/>
    <property type="match status" value="1"/>
</dbReference>
<feature type="transmembrane region" description="Helical" evidence="5">
    <location>
        <begin position="450"/>
        <end position="468"/>
    </location>
</feature>
<accession>A0A840PDY2</accession>
<feature type="transmembrane region" description="Helical" evidence="5">
    <location>
        <begin position="171"/>
        <end position="193"/>
    </location>
</feature>
<evidence type="ECO:0000256" key="4">
    <source>
        <dbReference type="ARBA" id="ARBA00023136"/>
    </source>
</evidence>
<evidence type="ECO:0000313" key="8">
    <source>
        <dbReference type="Proteomes" id="UP000578449"/>
    </source>
</evidence>
<dbReference type="PROSITE" id="PS50850">
    <property type="entry name" value="MFS"/>
    <property type="match status" value="1"/>
</dbReference>
<protein>
    <submittedName>
        <fullName evidence="7">EmrB/QacA subfamily drug resistance transporter</fullName>
    </submittedName>
</protein>
<dbReference type="RefSeq" id="WP_185056448.1">
    <property type="nucleotide sequence ID" value="NZ_BAABIX010000067.1"/>
</dbReference>
<dbReference type="InterPro" id="IPR011701">
    <property type="entry name" value="MFS"/>
</dbReference>
<evidence type="ECO:0000256" key="5">
    <source>
        <dbReference type="SAM" id="Phobius"/>
    </source>
</evidence>
<dbReference type="PANTHER" id="PTHR23501:SF197">
    <property type="entry name" value="COMD"/>
    <property type="match status" value="1"/>
</dbReference>
<name>A0A840PDY2_9ACTN</name>
<dbReference type="Proteomes" id="UP000578449">
    <property type="component" value="Unassembled WGS sequence"/>
</dbReference>
<dbReference type="Pfam" id="PF07690">
    <property type="entry name" value="MFS_1"/>
    <property type="match status" value="1"/>
</dbReference>
<feature type="transmembrane region" description="Helical" evidence="5">
    <location>
        <begin position="146"/>
        <end position="165"/>
    </location>
</feature>
<feature type="transmembrane region" description="Helical" evidence="5">
    <location>
        <begin position="341"/>
        <end position="360"/>
    </location>
</feature>